<dbReference type="Proteomes" id="UP000494165">
    <property type="component" value="Unassembled WGS sequence"/>
</dbReference>
<comment type="caution">
    <text evidence="1">The sequence shown here is derived from an EMBL/GenBank/DDBJ whole genome shotgun (WGS) entry which is preliminary data.</text>
</comment>
<organism evidence="1 2">
    <name type="scientific">Cloeon dipterum</name>
    <dbReference type="NCBI Taxonomy" id="197152"/>
    <lineage>
        <taxon>Eukaryota</taxon>
        <taxon>Metazoa</taxon>
        <taxon>Ecdysozoa</taxon>
        <taxon>Arthropoda</taxon>
        <taxon>Hexapoda</taxon>
        <taxon>Insecta</taxon>
        <taxon>Pterygota</taxon>
        <taxon>Palaeoptera</taxon>
        <taxon>Ephemeroptera</taxon>
        <taxon>Pisciforma</taxon>
        <taxon>Baetidae</taxon>
        <taxon>Cloeon</taxon>
    </lineage>
</organism>
<name>A0A8S1CHH5_9INSE</name>
<dbReference type="EMBL" id="CADEPI010000034">
    <property type="protein sequence ID" value="CAB3367886.1"/>
    <property type="molecule type" value="Genomic_DNA"/>
</dbReference>
<reference evidence="1 2" key="1">
    <citation type="submission" date="2020-04" db="EMBL/GenBank/DDBJ databases">
        <authorList>
            <person name="Alioto T."/>
            <person name="Alioto T."/>
            <person name="Gomez Garrido J."/>
        </authorList>
    </citation>
    <scope>NUCLEOTIDE SEQUENCE [LARGE SCALE GENOMIC DNA]</scope>
</reference>
<dbReference type="AlphaFoldDB" id="A0A8S1CHH5"/>
<keyword evidence="2" id="KW-1185">Reference proteome</keyword>
<proteinExistence type="predicted"/>
<protein>
    <submittedName>
        <fullName evidence="1">Uncharacterized protein</fullName>
    </submittedName>
</protein>
<accession>A0A8S1CHH5</accession>
<evidence type="ECO:0000313" key="1">
    <source>
        <dbReference type="EMBL" id="CAB3367886.1"/>
    </source>
</evidence>
<evidence type="ECO:0000313" key="2">
    <source>
        <dbReference type="Proteomes" id="UP000494165"/>
    </source>
</evidence>
<gene>
    <name evidence="1" type="ORF">CLODIP_2_CD04096</name>
</gene>
<sequence length="123" mass="13493">MEMIHLGNCPSRVSLRRSIFAAFLAAADCDSLRKHNQLERVIVVVARSVVDAAAWYSLCKQSACIWRNWRRSTAAADAAPAAIYSPSTRANTLLLNNENRLITSSAHTSRPSVLVAVEQGELL</sequence>